<comment type="cofactor">
    <cofactor evidence="1 11">
        <name>Zn(2+)</name>
        <dbReference type="ChEBI" id="CHEBI:29105"/>
    </cofactor>
</comment>
<evidence type="ECO:0000256" key="1">
    <source>
        <dbReference type="ARBA" id="ARBA00001947"/>
    </source>
</evidence>
<dbReference type="Proteomes" id="UP000003011">
    <property type="component" value="Unassembled WGS sequence"/>
</dbReference>
<feature type="transmembrane region" description="Helical" evidence="11">
    <location>
        <begin position="89"/>
        <end position="112"/>
    </location>
</feature>
<evidence type="ECO:0000256" key="10">
    <source>
        <dbReference type="ARBA" id="ARBA00023136"/>
    </source>
</evidence>
<dbReference type="CDD" id="cd23081">
    <property type="entry name" value="cpPDZ_EcRseP-like"/>
    <property type="match status" value="1"/>
</dbReference>
<dbReference type="Gene3D" id="2.30.42.10">
    <property type="match status" value="1"/>
</dbReference>
<evidence type="ECO:0000256" key="3">
    <source>
        <dbReference type="ARBA" id="ARBA00007931"/>
    </source>
</evidence>
<reference evidence="13 14" key="1">
    <citation type="submission" date="2011-08" db="EMBL/GenBank/DDBJ databases">
        <title>The Genome Sequence of Johnsonella ignava ATCC 51276.</title>
        <authorList>
            <consortium name="The Broad Institute Genome Sequencing Platform"/>
            <person name="Earl A."/>
            <person name="Ward D."/>
            <person name="Feldgarden M."/>
            <person name="Gevers D."/>
            <person name="Izard J."/>
            <person name="Blanton J.M."/>
            <person name="Baranova O.V."/>
            <person name="Dewhirst F.E."/>
            <person name="Young S.K."/>
            <person name="Zeng Q."/>
            <person name="Gargeya S."/>
            <person name="Fitzgerald M."/>
            <person name="Haas B."/>
            <person name="Abouelleil A."/>
            <person name="Alvarado L."/>
            <person name="Arachchi H.M."/>
            <person name="Berlin A."/>
            <person name="Brown A."/>
            <person name="Chapman S.B."/>
            <person name="Chen Z."/>
            <person name="Dunbar C."/>
            <person name="Freedman E."/>
            <person name="Gearin G."/>
            <person name="Gellesch M."/>
            <person name="Goldberg J."/>
            <person name="Griggs A."/>
            <person name="Gujja S."/>
            <person name="Heiman D."/>
            <person name="Howarth C."/>
            <person name="Larson L."/>
            <person name="Lui A."/>
            <person name="MacDonald P.J.P."/>
            <person name="Montmayeur A."/>
            <person name="Murphy C."/>
            <person name="Neiman D."/>
            <person name="Pearson M."/>
            <person name="Priest M."/>
            <person name="Roberts A."/>
            <person name="Saif S."/>
            <person name="Shea T."/>
            <person name="Shenoy N."/>
            <person name="Sisk P."/>
            <person name="Stolte C."/>
            <person name="Sykes S."/>
            <person name="Wortman J."/>
            <person name="Nusbaum C."/>
            <person name="Birren B."/>
        </authorList>
    </citation>
    <scope>NUCLEOTIDE SEQUENCE [LARGE SCALE GENOMIC DNA]</scope>
    <source>
        <strain evidence="13 14">ATCC 51276</strain>
    </source>
</reference>
<comment type="caution">
    <text evidence="13">The sequence shown here is derived from an EMBL/GenBank/DDBJ whole genome shotgun (WGS) entry which is preliminary data.</text>
</comment>
<dbReference type="PANTHER" id="PTHR42837:SF2">
    <property type="entry name" value="MEMBRANE METALLOPROTEASE ARASP2, CHLOROPLASTIC-RELATED"/>
    <property type="match status" value="1"/>
</dbReference>
<evidence type="ECO:0000256" key="11">
    <source>
        <dbReference type="RuleBase" id="RU362031"/>
    </source>
</evidence>
<dbReference type="STRING" id="679200.HMPREF9333_00299"/>
<dbReference type="InterPro" id="IPR008915">
    <property type="entry name" value="Peptidase_M50"/>
</dbReference>
<protein>
    <recommendedName>
        <fullName evidence="11">Zinc metalloprotease</fullName>
        <ecNumber evidence="11">3.4.24.-</ecNumber>
    </recommendedName>
</protein>
<evidence type="ECO:0000256" key="4">
    <source>
        <dbReference type="ARBA" id="ARBA00022670"/>
    </source>
</evidence>
<comment type="subcellular location">
    <subcellularLocation>
        <location evidence="2">Membrane</location>
        <topology evidence="2">Multi-pass membrane protein</topology>
    </subcellularLocation>
</comment>
<sequence>MNIIIALFVFGFIVLIHELGHFIFAKRAGIKVVEFSIGMGPRLFKINGKETIYSIKLLPLGGSCMMLGEDEEEERLEGSFNSKGVLDRFLVIFAGPLFNFILAFFISILIIANIGVDKPVIAEALEGYPAVEAGIQKGDEIIKIDNKDITIYREIPLYIYMNPGKTLNVKIKRNTETGTQILDFLLEPKYSAERQGYLIGIRPEKRSMLKNPLSILGYSLNEVKYNINMAVEGILYMIAGKIKPSQVSGPVGIVKAIGDTVEESKPEGIKVILLNLGVFMALLSANLGVMNLLPIPALDGGRILFILIEAVTRRPINRKAEGYIHFAGFALLMLLMVFILFNDIKHLVIR</sequence>
<evidence type="ECO:0000259" key="12">
    <source>
        <dbReference type="Pfam" id="PF02163"/>
    </source>
</evidence>
<evidence type="ECO:0000313" key="14">
    <source>
        <dbReference type="Proteomes" id="UP000003011"/>
    </source>
</evidence>
<dbReference type="SUPFAM" id="SSF50156">
    <property type="entry name" value="PDZ domain-like"/>
    <property type="match status" value="1"/>
</dbReference>
<feature type="domain" description="Peptidase M50" evidence="12">
    <location>
        <begin position="6"/>
        <end position="335"/>
    </location>
</feature>
<dbReference type="EMBL" id="ACZL01000007">
    <property type="protein sequence ID" value="EHI56437.1"/>
    <property type="molecule type" value="Genomic_DNA"/>
</dbReference>
<dbReference type="CDD" id="cd06163">
    <property type="entry name" value="S2P-M50_PDZ_RseP-like"/>
    <property type="match status" value="1"/>
</dbReference>
<evidence type="ECO:0000256" key="9">
    <source>
        <dbReference type="ARBA" id="ARBA00023049"/>
    </source>
</evidence>
<dbReference type="NCBIfam" id="TIGR00054">
    <property type="entry name" value="RIP metalloprotease RseP"/>
    <property type="match status" value="1"/>
</dbReference>
<dbReference type="PATRIC" id="fig|679200.3.peg.321"/>
<keyword evidence="10 11" id="KW-0472">Membrane</keyword>
<keyword evidence="9 11" id="KW-0482">Metalloprotease</keyword>
<dbReference type="Pfam" id="PF02163">
    <property type="entry name" value="Peptidase_M50"/>
    <property type="match status" value="1"/>
</dbReference>
<dbReference type="HOGENOM" id="CLU_025778_1_3_9"/>
<evidence type="ECO:0000256" key="8">
    <source>
        <dbReference type="ARBA" id="ARBA00022989"/>
    </source>
</evidence>
<dbReference type="GO" id="GO:0046872">
    <property type="term" value="F:metal ion binding"/>
    <property type="evidence" value="ECO:0007669"/>
    <property type="project" value="UniProtKB-KW"/>
</dbReference>
<proteinExistence type="inferred from homology"/>
<dbReference type="GO" id="GO:0006508">
    <property type="term" value="P:proteolysis"/>
    <property type="evidence" value="ECO:0007669"/>
    <property type="project" value="UniProtKB-KW"/>
</dbReference>
<dbReference type="EC" id="3.4.24.-" evidence="11"/>
<dbReference type="OrthoDB" id="9782003at2"/>
<keyword evidence="6 11" id="KW-0378">Hydrolase</keyword>
<keyword evidence="11" id="KW-0479">Metal-binding</keyword>
<gene>
    <name evidence="13" type="ORF">HMPREF9333_00299</name>
</gene>
<dbReference type="PANTHER" id="PTHR42837">
    <property type="entry name" value="REGULATOR OF SIGMA-E PROTEASE RSEP"/>
    <property type="match status" value="1"/>
</dbReference>
<feature type="transmembrane region" description="Helical" evidence="11">
    <location>
        <begin position="323"/>
        <end position="341"/>
    </location>
</feature>
<keyword evidence="7 11" id="KW-0862">Zinc</keyword>
<dbReference type="InterPro" id="IPR004387">
    <property type="entry name" value="Pept_M50_Zn"/>
</dbReference>
<dbReference type="GO" id="GO:0016020">
    <property type="term" value="C:membrane"/>
    <property type="evidence" value="ECO:0007669"/>
    <property type="project" value="UniProtKB-SubCell"/>
</dbReference>
<evidence type="ECO:0000256" key="5">
    <source>
        <dbReference type="ARBA" id="ARBA00022692"/>
    </source>
</evidence>
<organism evidence="13 14">
    <name type="scientific">Johnsonella ignava ATCC 51276</name>
    <dbReference type="NCBI Taxonomy" id="679200"/>
    <lineage>
        <taxon>Bacteria</taxon>
        <taxon>Bacillati</taxon>
        <taxon>Bacillota</taxon>
        <taxon>Clostridia</taxon>
        <taxon>Lachnospirales</taxon>
        <taxon>Lachnospiraceae</taxon>
        <taxon>Johnsonella</taxon>
    </lineage>
</organism>
<accession>G5GFG0</accession>
<evidence type="ECO:0000313" key="13">
    <source>
        <dbReference type="EMBL" id="EHI56437.1"/>
    </source>
</evidence>
<dbReference type="AlphaFoldDB" id="G5GFG0"/>
<dbReference type="GO" id="GO:0004222">
    <property type="term" value="F:metalloendopeptidase activity"/>
    <property type="evidence" value="ECO:0007669"/>
    <property type="project" value="InterPro"/>
</dbReference>
<keyword evidence="5 11" id="KW-0812">Transmembrane</keyword>
<comment type="similarity">
    <text evidence="3 11">Belongs to the peptidase M50B family.</text>
</comment>
<keyword evidence="8 11" id="KW-1133">Transmembrane helix</keyword>
<name>G5GFG0_9FIRM</name>
<evidence type="ECO:0000256" key="7">
    <source>
        <dbReference type="ARBA" id="ARBA00022833"/>
    </source>
</evidence>
<feature type="transmembrane region" description="Helical" evidence="11">
    <location>
        <begin position="272"/>
        <end position="293"/>
    </location>
</feature>
<keyword evidence="14" id="KW-1185">Reference proteome</keyword>
<evidence type="ECO:0000256" key="2">
    <source>
        <dbReference type="ARBA" id="ARBA00004141"/>
    </source>
</evidence>
<dbReference type="InterPro" id="IPR036034">
    <property type="entry name" value="PDZ_sf"/>
</dbReference>
<dbReference type="RefSeq" id="WP_005539314.1">
    <property type="nucleotide sequence ID" value="NZ_JH378829.1"/>
</dbReference>
<dbReference type="eggNOG" id="COG0750">
    <property type="taxonomic scope" value="Bacteria"/>
</dbReference>
<evidence type="ECO:0000256" key="6">
    <source>
        <dbReference type="ARBA" id="ARBA00022801"/>
    </source>
</evidence>
<keyword evidence="4 13" id="KW-0645">Protease</keyword>